<dbReference type="EMBL" id="ML769703">
    <property type="protein sequence ID" value="KAE9389272.1"/>
    <property type="molecule type" value="Genomic_DNA"/>
</dbReference>
<reference evidence="2" key="1">
    <citation type="journal article" date="2019" name="Environ. Microbiol.">
        <title>Fungal ecological strategies reflected in gene transcription - a case study of two litter decomposers.</title>
        <authorList>
            <person name="Barbi F."/>
            <person name="Kohler A."/>
            <person name="Barry K."/>
            <person name="Baskaran P."/>
            <person name="Daum C."/>
            <person name="Fauchery L."/>
            <person name="Ihrmark K."/>
            <person name="Kuo A."/>
            <person name="LaButti K."/>
            <person name="Lipzen A."/>
            <person name="Morin E."/>
            <person name="Grigoriev I.V."/>
            <person name="Henrissat B."/>
            <person name="Lindahl B."/>
            <person name="Martin F."/>
        </authorList>
    </citation>
    <scope>NUCLEOTIDE SEQUENCE</scope>
    <source>
        <strain evidence="2">JB14</strain>
    </source>
</reference>
<feature type="compositionally biased region" description="Low complexity" evidence="1">
    <location>
        <begin position="73"/>
        <end position="93"/>
    </location>
</feature>
<sequence length="117" mass="12317">MDHPFSATNLASHYRAVTNTMTNLQELSADYVDLLQTDVNRWPDIVPSQTYDYADLNAFAASAKSSAIGQGGTDANNGDSNGNNNNNNGNDDNGNGGEMAIAAVRSMENGNSNGDAE</sequence>
<name>A0A6A4GTZ0_9AGAR</name>
<keyword evidence="3" id="KW-1185">Reference proteome</keyword>
<dbReference type="AlphaFoldDB" id="A0A6A4GTZ0"/>
<evidence type="ECO:0000313" key="3">
    <source>
        <dbReference type="Proteomes" id="UP000799118"/>
    </source>
</evidence>
<feature type="region of interest" description="Disordered" evidence="1">
    <location>
        <begin position="64"/>
        <end position="117"/>
    </location>
</feature>
<feature type="compositionally biased region" description="Polar residues" evidence="1">
    <location>
        <begin position="108"/>
        <end position="117"/>
    </location>
</feature>
<accession>A0A6A4GTZ0</accession>
<dbReference type="Proteomes" id="UP000799118">
    <property type="component" value="Unassembled WGS sequence"/>
</dbReference>
<evidence type="ECO:0000313" key="2">
    <source>
        <dbReference type="EMBL" id="KAE9389272.1"/>
    </source>
</evidence>
<evidence type="ECO:0000256" key="1">
    <source>
        <dbReference type="SAM" id="MobiDB-lite"/>
    </source>
</evidence>
<organism evidence="2 3">
    <name type="scientific">Gymnopus androsaceus JB14</name>
    <dbReference type="NCBI Taxonomy" id="1447944"/>
    <lineage>
        <taxon>Eukaryota</taxon>
        <taxon>Fungi</taxon>
        <taxon>Dikarya</taxon>
        <taxon>Basidiomycota</taxon>
        <taxon>Agaricomycotina</taxon>
        <taxon>Agaricomycetes</taxon>
        <taxon>Agaricomycetidae</taxon>
        <taxon>Agaricales</taxon>
        <taxon>Marasmiineae</taxon>
        <taxon>Omphalotaceae</taxon>
        <taxon>Gymnopus</taxon>
    </lineage>
</organism>
<proteinExistence type="predicted"/>
<gene>
    <name evidence="2" type="ORF">BT96DRAFT_926639</name>
</gene>
<protein>
    <submittedName>
        <fullName evidence="2">Uncharacterized protein</fullName>
    </submittedName>
</protein>
<dbReference type="OrthoDB" id="3092101at2759"/>